<gene>
    <name evidence="2" type="ORF">CK203_027230</name>
</gene>
<organism evidence="2 3">
    <name type="scientific">Vitis vinifera</name>
    <name type="common">Grape</name>
    <dbReference type="NCBI Taxonomy" id="29760"/>
    <lineage>
        <taxon>Eukaryota</taxon>
        <taxon>Viridiplantae</taxon>
        <taxon>Streptophyta</taxon>
        <taxon>Embryophyta</taxon>
        <taxon>Tracheophyta</taxon>
        <taxon>Spermatophyta</taxon>
        <taxon>Magnoliopsida</taxon>
        <taxon>eudicotyledons</taxon>
        <taxon>Gunneridae</taxon>
        <taxon>Pentapetalae</taxon>
        <taxon>rosids</taxon>
        <taxon>Vitales</taxon>
        <taxon>Vitaceae</taxon>
        <taxon>Viteae</taxon>
        <taxon>Vitis</taxon>
    </lineage>
</organism>
<name>A0A438J9Q2_VITVI</name>
<evidence type="ECO:0000256" key="1">
    <source>
        <dbReference type="SAM" id="MobiDB-lite"/>
    </source>
</evidence>
<feature type="region of interest" description="Disordered" evidence="1">
    <location>
        <begin position="45"/>
        <end position="70"/>
    </location>
</feature>
<protein>
    <submittedName>
        <fullName evidence="2">Uncharacterized protein</fullName>
    </submittedName>
</protein>
<dbReference type="EMBL" id="QGNW01000055">
    <property type="protein sequence ID" value="RVX05684.1"/>
    <property type="molecule type" value="Genomic_DNA"/>
</dbReference>
<dbReference type="AlphaFoldDB" id="A0A438J9Q2"/>
<dbReference type="InterPro" id="IPR038765">
    <property type="entry name" value="Papain-like_cys_pep_sf"/>
</dbReference>
<dbReference type="Gene3D" id="3.40.395.10">
    <property type="entry name" value="Adenoviral Proteinase, Chain A"/>
    <property type="match status" value="1"/>
</dbReference>
<accession>A0A438J9Q2</accession>
<evidence type="ECO:0000313" key="2">
    <source>
        <dbReference type="EMBL" id="RVX05684.1"/>
    </source>
</evidence>
<feature type="region of interest" description="Disordered" evidence="1">
    <location>
        <begin position="119"/>
        <end position="143"/>
    </location>
</feature>
<dbReference type="Proteomes" id="UP000288805">
    <property type="component" value="Unassembled WGS sequence"/>
</dbReference>
<evidence type="ECO:0000313" key="3">
    <source>
        <dbReference type="Proteomes" id="UP000288805"/>
    </source>
</evidence>
<dbReference type="SUPFAM" id="SSF54001">
    <property type="entry name" value="Cysteine proteinases"/>
    <property type="match status" value="1"/>
</dbReference>
<proteinExistence type="predicted"/>
<reference evidence="2 3" key="1">
    <citation type="journal article" date="2018" name="PLoS Genet.">
        <title>Population sequencing reveals clonal diversity and ancestral inbreeding in the grapevine cultivar Chardonnay.</title>
        <authorList>
            <person name="Roach M.J."/>
            <person name="Johnson D.L."/>
            <person name="Bohlmann J."/>
            <person name="van Vuuren H.J."/>
            <person name="Jones S.J."/>
            <person name="Pretorius I.S."/>
            <person name="Schmidt S.A."/>
            <person name="Borneman A.R."/>
        </authorList>
    </citation>
    <scope>NUCLEOTIDE SEQUENCE [LARGE SCALE GENOMIC DNA]</scope>
    <source>
        <strain evidence="3">cv. Chardonnay</strain>
        <tissue evidence="2">Leaf</tissue>
    </source>
</reference>
<feature type="compositionally biased region" description="Low complexity" evidence="1">
    <location>
        <begin position="51"/>
        <end position="65"/>
    </location>
</feature>
<comment type="caution">
    <text evidence="2">The sequence shown here is derived from an EMBL/GenBank/DDBJ whole genome shotgun (WGS) entry which is preliminary data.</text>
</comment>
<sequence length="279" mass="31108">MTKFYMPSVTVDMTMPLLAAWSDDVIKRRLSTEIATFGGYGHVHTQQLPESGGHSHASAAGGPSSARDDSTEVVDVFIDSKAHIRILVIQERMIETFENLLRLVSSLAEDVAELRSLQHSPAERHDSAVDHGPPSLHPESLDQSYPDQHLEVVQEVYNVGPVATRSHSDRLTSSRKYKRNVAEFALDKDADLSEVVCDMHGMFITRVKLASLNGGPWVNNIIIGVISRMLNAKQPHPPRCHYFDPSFSVVLASLLSKAREEESLTDRACFFKLTKWDTM</sequence>